<organism evidence="4 5">
    <name type="scientific">Rehmannia glutinosa</name>
    <name type="common">Chinese foxglove</name>
    <dbReference type="NCBI Taxonomy" id="99300"/>
    <lineage>
        <taxon>Eukaryota</taxon>
        <taxon>Viridiplantae</taxon>
        <taxon>Streptophyta</taxon>
        <taxon>Embryophyta</taxon>
        <taxon>Tracheophyta</taxon>
        <taxon>Spermatophyta</taxon>
        <taxon>Magnoliopsida</taxon>
        <taxon>eudicotyledons</taxon>
        <taxon>Gunneridae</taxon>
        <taxon>Pentapetalae</taxon>
        <taxon>asterids</taxon>
        <taxon>lamiids</taxon>
        <taxon>Lamiales</taxon>
        <taxon>Orobanchaceae</taxon>
        <taxon>Rehmannieae</taxon>
        <taxon>Rehmannia</taxon>
    </lineage>
</organism>
<dbReference type="InterPro" id="IPR023213">
    <property type="entry name" value="CAT-like_dom_sf"/>
</dbReference>
<comment type="similarity">
    <text evidence="1">Belongs to the plant acyltransferase family.</text>
</comment>
<dbReference type="Gene3D" id="3.30.559.10">
    <property type="entry name" value="Chloramphenicol acetyltransferase-like domain"/>
    <property type="match status" value="1"/>
</dbReference>
<sequence>MGEGERSCCLKREETIYTWKNTEKFTTISKTKDGLHMQWWSCEGNFKELIKPSSPTPNHLKNLKLSLLDQLAPPVYISLIFFYEANELKGLIDGSTNHAQICQQLKQSLSNTLTLFYPLAGKIDPDNFTIDCNDNGVEFIEARAQARLEDILHDPKLDQFQQYLPVDPLGGIYKGDGTLFMLQINFFECGGIAIGACISHTVADGSSLVDFMNAWASTCRGKTLNLLVTKKFVFDKKKLSALKQEATGWFPNAGSSDYVKDPTRVEVVSAFIWKHFLEKKLLDNNKSFAAHAVNTRSRASSSLQLEHAATDASWQPHIPLYVMMARVFPSP</sequence>
<keyword evidence="3" id="KW-0012">Acyltransferase</keyword>
<evidence type="ECO:0000256" key="2">
    <source>
        <dbReference type="ARBA" id="ARBA00022679"/>
    </source>
</evidence>
<evidence type="ECO:0000313" key="4">
    <source>
        <dbReference type="EMBL" id="KAK6140380.1"/>
    </source>
</evidence>
<evidence type="ECO:0000256" key="1">
    <source>
        <dbReference type="ARBA" id="ARBA00009861"/>
    </source>
</evidence>
<accession>A0ABR0W2F6</accession>
<protein>
    <submittedName>
        <fullName evidence="4">Uncharacterized protein</fullName>
    </submittedName>
</protein>
<keyword evidence="5" id="KW-1185">Reference proteome</keyword>
<dbReference type="Proteomes" id="UP001318860">
    <property type="component" value="Unassembled WGS sequence"/>
</dbReference>
<keyword evidence="2" id="KW-0808">Transferase</keyword>
<proteinExistence type="inferred from homology"/>
<evidence type="ECO:0000256" key="3">
    <source>
        <dbReference type="ARBA" id="ARBA00023315"/>
    </source>
</evidence>
<evidence type="ECO:0000313" key="5">
    <source>
        <dbReference type="Proteomes" id="UP001318860"/>
    </source>
</evidence>
<dbReference type="Pfam" id="PF02458">
    <property type="entry name" value="Transferase"/>
    <property type="match status" value="1"/>
</dbReference>
<reference evidence="4 5" key="1">
    <citation type="journal article" date="2021" name="Comput. Struct. Biotechnol. J.">
        <title>De novo genome assembly of the potent medicinal plant Rehmannia glutinosa using nanopore technology.</title>
        <authorList>
            <person name="Ma L."/>
            <person name="Dong C."/>
            <person name="Song C."/>
            <person name="Wang X."/>
            <person name="Zheng X."/>
            <person name="Niu Y."/>
            <person name="Chen S."/>
            <person name="Feng W."/>
        </authorList>
    </citation>
    <scope>NUCLEOTIDE SEQUENCE [LARGE SCALE GENOMIC DNA]</scope>
    <source>
        <strain evidence="4">DH-2019</strain>
    </source>
</reference>
<dbReference type="PANTHER" id="PTHR31623:SF110">
    <property type="entry name" value="VINORINE SYNTHASE-LIKE"/>
    <property type="match status" value="1"/>
</dbReference>
<name>A0ABR0W2F6_REHGL</name>
<comment type="caution">
    <text evidence="4">The sequence shown here is derived from an EMBL/GenBank/DDBJ whole genome shotgun (WGS) entry which is preliminary data.</text>
</comment>
<gene>
    <name evidence="4" type="ORF">DH2020_025875</name>
</gene>
<dbReference type="PANTHER" id="PTHR31623">
    <property type="entry name" value="F21J9.9"/>
    <property type="match status" value="1"/>
</dbReference>
<dbReference type="EMBL" id="JABTTQ020000338">
    <property type="protein sequence ID" value="KAK6140380.1"/>
    <property type="molecule type" value="Genomic_DNA"/>
</dbReference>